<dbReference type="Pfam" id="PF03717">
    <property type="entry name" value="PBP_dimer"/>
    <property type="match status" value="1"/>
</dbReference>
<proteinExistence type="inferred from homology"/>
<dbReference type="Pfam" id="PF00905">
    <property type="entry name" value="Transpeptidase"/>
    <property type="match status" value="1"/>
</dbReference>
<gene>
    <name evidence="7" type="ORF">D3226_12595</name>
</gene>
<dbReference type="Proteomes" id="UP001646141">
    <property type="component" value="Unassembled WGS sequence"/>
</dbReference>
<keyword evidence="3 4" id="KW-0472">Membrane</keyword>
<dbReference type="PANTHER" id="PTHR30627:SF1">
    <property type="entry name" value="PEPTIDOGLYCAN D,D-TRANSPEPTIDASE FTSI"/>
    <property type="match status" value="1"/>
</dbReference>
<evidence type="ECO:0000313" key="7">
    <source>
        <dbReference type="EMBL" id="MBL3690782.1"/>
    </source>
</evidence>
<dbReference type="InterPro" id="IPR036138">
    <property type="entry name" value="PBP_dimer_sf"/>
</dbReference>
<feature type="domain" description="Penicillin-binding protein dimerisation" evidence="6">
    <location>
        <begin position="54"/>
        <end position="224"/>
    </location>
</feature>
<comment type="similarity">
    <text evidence="2">Belongs to the transpeptidase family.</text>
</comment>
<evidence type="ECO:0000259" key="5">
    <source>
        <dbReference type="Pfam" id="PF00905"/>
    </source>
</evidence>
<evidence type="ECO:0000256" key="1">
    <source>
        <dbReference type="ARBA" id="ARBA00004370"/>
    </source>
</evidence>
<reference evidence="7 8" key="1">
    <citation type="submission" date="2018-09" db="EMBL/GenBank/DDBJ databases">
        <title>Comparative genomics of Leucobacter spp.</title>
        <authorList>
            <person name="Reis A.C."/>
            <person name="Kolvenbach B.A."/>
            <person name="Corvini P.F.X."/>
            <person name="Nunes O.C."/>
        </authorList>
    </citation>
    <scope>NUCLEOTIDE SEQUENCE [LARGE SCALE GENOMIC DNA]</scope>
    <source>
        <strain evidence="7 8">L-1</strain>
    </source>
</reference>
<comment type="subcellular location">
    <subcellularLocation>
        <location evidence="1">Membrane</location>
    </subcellularLocation>
</comment>
<dbReference type="Gene3D" id="3.30.450.330">
    <property type="match status" value="1"/>
</dbReference>
<dbReference type="RefSeq" id="WP_202382937.1">
    <property type="nucleotide sequence ID" value="NZ_BAAAMA010000010.1"/>
</dbReference>
<dbReference type="InterPro" id="IPR012338">
    <property type="entry name" value="Beta-lactam/transpept-like"/>
</dbReference>
<dbReference type="EMBL" id="QYAD01000004">
    <property type="protein sequence ID" value="MBL3690782.1"/>
    <property type="molecule type" value="Genomic_DNA"/>
</dbReference>
<feature type="domain" description="Penicillin-binding protein transpeptidase" evidence="5">
    <location>
        <begin position="269"/>
        <end position="567"/>
    </location>
</feature>
<dbReference type="InterPro" id="IPR050515">
    <property type="entry name" value="Beta-lactam/transpept"/>
</dbReference>
<keyword evidence="4" id="KW-0812">Transmembrane</keyword>
<feature type="transmembrane region" description="Helical" evidence="4">
    <location>
        <begin position="12"/>
        <end position="30"/>
    </location>
</feature>
<evidence type="ECO:0000256" key="2">
    <source>
        <dbReference type="ARBA" id="ARBA00007171"/>
    </source>
</evidence>
<dbReference type="Gene3D" id="3.40.710.10">
    <property type="entry name" value="DD-peptidase/beta-lactamase superfamily"/>
    <property type="match status" value="1"/>
</dbReference>
<dbReference type="SUPFAM" id="SSF56601">
    <property type="entry name" value="beta-lactamase/transpeptidase-like"/>
    <property type="match status" value="1"/>
</dbReference>
<comment type="caution">
    <text evidence="7">The sequence shown here is derived from an EMBL/GenBank/DDBJ whole genome shotgun (WGS) entry which is preliminary data.</text>
</comment>
<protein>
    <submittedName>
        <fullName evidence="7">Penicillin-binding protein 2</fullName>
    </submittedName>
</protein>
<dbReference type="PANTHER" id="PTHR30627">
    <property type="entry name" value="PEPTIDOGLYCAN D,D-TRANSPEPTIDASE"/>
    <property type="match status" value="1"/>
</dbReference>
<name>A0ABS1SUD7_9MICO</name>
<evidence type="ECO:0000259" key="6">
    <source>
        <dbReference type="Pfam" id="PF03717"/>
    </source>
</evidence>
<dbReference type="InterPro" id="IPR001460">
    <property type="entry name" value="PCN-bd_Tpept"/>
</dbReference>
<accession>A0ABS1SUD7</accession>
<dbReference type="InterPro" id="IPR005311">
    <property type="entry name" value="PBP_dimer"/>
</dbReference>
<dbReference type="Gene3D" id="3.90.1310.10">
    <property type="entry name" value="Penicillin-binding protein 2a (Domain 2)"/>
    <property type="match status" value="1"/>
</dbReference>
<dbReference type="SUPFAM" id="SSF56519">
    <property type="entry name" value="Penicillin binding protein dimerisation domain"/>
    <property type="match status" value="1"/>
</dbReference>
<keyword evidence="4" id="KW-1133">Transmembrane helix</keyword>
<sequence>MRSLRGGATRRLIALIIVVITAAVFLIRLVDVQVISAPQLNEDAKDKRAVPITVPSIRGDIVDRNGEVLATTDERYDVQLSPKNTIVKGGRFWRADPERGGIATVEVTAKQAFGEIGEITGQSAAEIQKIVDDALEINKKSDFAYVKRGVDLEQLNALKALQIPWLTFESHHTRTYPNGAVAGNIVGFAGFEDVPQAGIELAEDTCLTGVAGSEIYERGADGVPLPGSVVVTRKAENGGTVKLSLDRDLQWEAQQTINAQVQEVGAEYGYLVIMNVKTGELVAVAEDGSVDPNDVDASDPLKREARSFVSPYEPGSTFKPLTAATLIEEGAATPLTQNLTPDYIEPVPDARFGDSFNHEPMPWTLTGILTQSSNVGIATLGSAVSPEKRYEYLQKFGVGASTEAGMPLEDSGQLPAVEDWDPQTSYNTMFGQGLSTTIVQTAGIYQTFANGGVRIPPALVESCTKPDGTSTKPDHGEEVRAISESTADDVMAMLETVVTEGWYKDLIKIPGYRIAGKTGTAEQSDNQGGYREDYVHSFAGIFPADDPQYVAVASIAFPSAGDGGVAAITSFREAAEATIRTFHIPPSTGEFTPLPTEY</sequence>
<keyword evidence="8" id="KW-1185">Reference proteome</keyword>
<evidence type="ECO:0000256" key="3">
    <source>
        <dbReference type="ARBA" id="ARBA00023136"/>
    </source>
</evidence>
<evidence type="ECO:0000313" key="8">
    <source>
        <dbReference type="Proteomes" id="UP001646141"/>
    </source>
</evidence>
<evidence type="ECO:0000256" key="4">
    <source>
        <dbReference type="SAM" id="Phobius"/>
    </source>
</evidence>
<organism evidence="7 8">
    <name type="scientific">Leucobacter chromiireducens subsp. chromiireducens</name>
    <dbReference type="NCBI Taxonomy" id="660067"/>
    <lineage>
        <taxon>Bacteria</taxon>
        <taxon>Bacillati</taxon>
        <taxon>Actinomycetota</taxon>
        <taxon>Actinomycetes</taxon>
        <taxon>Micrococcales</taxon>
        <taxon>Microbacteriaceae</taxon>
        <taxon>Leucobacter</taxon>
    </lineage>
</organism>